<comment type="similarity">
    <text evidence="6">Belongs to the peptidase M24A family. Methionine aminopeptidase type 1 subfamily.</text>
</comment>
<comment type="caution">
    <text evidence="9">The sequence shown here is derived from an EMBL/GenBank/DDBJ whole genome shotgun (WGS) entry which is preliminary data.</text>
</comment>
<gene>
    <name evidence="6 9" type="primary">map</name>
    <name evidence="9" type="ORF">HJ583_016295</name>
</gene>
<evidence type="ECO:0000313" key="9">
    <source>
        <dbReference type="EMBL" id="NSL56596.1"/>
    </source>
</evidence>
<name>A0ABX2IIE3_9RHOO</name>
<keyword evidence="3 6" id="KW-0645">Protease</keyword>
<comment type="subunit">
    <text evidence="6">Monomer.</text>
</comment>
<evidence type="ECO:0000259" key="8">
    <source>
        <dbReference type="Pfam" id="PF00557"/>
    </source>
</evidence>
<dbReference type="EC" id="3.4.11.18" evidence="6 7"/>
<organism evidence="9 10">
    <name type="scientific">Uliginosibacterium aquaticum</name>
    <dbReference type="NCBI Taxonomy" id="2731212"/>
    <lineage>
        <taxon>Bacteria</taxon>
        <taxon>Pseudomonadati</taxon>
        <taxon>Pseudomonadota</taxon>
        <taxon>Betaproteobacteria</taxon>
        <taxon>Rhodocyclales</taxon>
        <taxon>Zoogloeaceae</taxon>
        <taxon>Uliginosibacterium</taxon>
    </lineage>
</organism>
<dbReference type="Gene3D" id="3.90.230.10">
    <property type="entry name" value="Creatinase/methionine aminopeptidase superfamily"/>
    <property type="match status" value="1"/>
</dbReference>
<dbReference type="NCBIfam" id="TIGR00500">
    <property type="entry name" value="met_pdase_I"/>
    <property type="match status" value="1"/>
</dbReference>
<dbReference type="PRINTS" id="PR00599">
    <property type="entry name" value="MAPEPTIDASE"/>
</dbReference>
<keyword evidence="5 6" id="KW-0378">Hydrolase</keyword>
<feature type="binding site" evidence="6">
    <location>
        <position position="83"/>
    </location>
    <ligand>
        <name>substrate</name>
    </ligand>
</feature>
<dbReference type="SUPFAM" id="SSF55920">
    <property type="entry name" value="Creatinase/aminopeptidase"/>
    <property type="match status" value="1"/>
</dbReference>
<dbReference type="PROSITE" id="PS00680">
    <property type="entry name" value="MAP_1"/>
    <property type="match status" value="1"/>
</dbReference>
<dbReference type="HAMAP" id="MF_01974">
    <property type="entry name" value="MetAP_1"/>
    <property type="match status" value="1"/>
</dbReference>
<feature type="binding site" evidence="6">
    <location>
        <position position="238"/>
    </location>
    <ligand>
        <name>a divalent metal cation</name>
        <dbReference type="ChEBI" id="CHEBI:60240"/>
        <label>2</label>
        <note>catalytic</note>
    </ligand>
</feature>
<feature type="binding site" evidence="6">
    <location>
        <position position="100"/>
    </location>
    <ligand>
        <name>a divalent metal cation</name>
        <dbReference type="ChEBI" id="CHEBI:60240"/>
        <label>1</label>
    </ligand>
</feature>
<keyword evidence="10" id="KW-1185">Reference proteome</keyword>
<dbReference type="CDD" id="cd01086">
    <property type="entry name" value="MetAP1"/>
    <property type="match status" value="1"/>
</dbReference>
<keyword evidence="4 6" id="KW-0479">Metal-binding</keyword>
<dbReference type="GO" id="GO:0004239">
    <property type="term" value="F:initiator methionyl aminopeptidase activity"/>
    <property type="evidence" value="ECO:0007669"/>
    <property type="project" value="UniProtKB-EC"/>
</dbReference>
<dbReference type="InterPro" id="IPR001714">
    <property type="entry name" value="Pept_M24_MAP"/>
</dbReference>
<dbReference type="Pfam" id="PF00557">
    <property type="entry name" value="Peptidase_M24"/>
    <property type="match status" value="1"/>
</dbReference>
<dbReference type="Proteomes" id="UP000778523">
    <property type="component" value="Unassembled WGS sequence"/>
</dbReference>
<dbReference type="PANTHER" id="PTHR43330:SF27">
    <property type="entry name" value="METHIONINE AMINOPEPTIDASE"/>
    <property type="match status" value="1"/>
</dbReference>
<protein>
    <recommendedName>
        <fullName evidence="6 7">Methionine aminopeptidase</fullName>
        <shortName evidence="6">MAP</shortName>
        <shortName evidence="6">MetAP</shortName>
        <ecNumber evidence="6 7">3.4.11.18</ecNumber>
    </recommendedName>
    <alternativeName>
        <fullName evidence="6">Peptidase M</fullName>
    </alternativeName>
</protein>
<comment type="cofactor">
    <cofactor evidence="6">
        <name>Co(2+)</name>
        <dbReference type="ChEBI" id="CHEBI:48828"/>
    </cofactor>
    <cofactor evidence="6">
        <name>Zn(2+)</name>
        <dbReference type="ChEBI" id="CHEBI:29105"/>
    </cofactor>
    <cofactor evidence="6">
        <name>Mn(2+)</name>
        <dbReference type="ChEBI" id="CHEBI:29035"/>
    </cofactor>
    <cofactor evidence="6">
        <name>Fe(2+)</name>
        <dbReference type="ChEBI" id="CHEBI:29033"/>
    </cofactor>
    <text evidence="6">Binds 2 divalent metal cations per subunit. Has a high-affinity and a low affinity metal-binding site. The true nature of the physiological cofactor is under debate. The enzyme is active with cobalt, zinc, manganese or divalent iron ions. Most likely, methionine aminopeptidases function as mononuclear Fe(2+)-metalloproteases under physiological conditions, and the catalytically relevant metal-binding site has been assigned to the histidine-containing high-affinity site.</text>
</comment>
<comment type="catalytic activity">
    <reaction evidence="6 7">
        <text>Release of N-terminal amino acids, preferentially methionine, from peptides and arylamides.</text>
        <dbReference type="EC" id="3.4.11.18"/>
    </reaction>
</comment>
<dbReference type="PANTHER" id="PTHR43330">
    <property type="entry name" value="METHIONINE AMINOPEPTIDASE"/>
    <property type="match status" value="1"/>
</dbReference>
<evidence type="ECO:0000256" key="5">
    <source>
        <dbReference type="ARBA" id="ARBA00022801"/>
    </source>
</evidence>
<dbReference type="RefSeq" id="WP_170022906.1">
    <property type="nucleotide sequence ID" value="NZ_JABCSC020000004.1"/>
</dbReference>
<evidence type="ECO:0000256" key="4">
    <source>
        <dbReference type="ARBA" id="ARBA00022723"/>
    </source>
</evidence>
<evidence type="ECO:0000256" key="6">
    <source>
        <dbReference type="HAMAP-Rule" id="MF_01974"/>
    </source>
</evidence>
<reference evidence="9 10" key="1">
    <citation type="submission" date="2020-06" db="EMBL/GenBank/DDBJ databases">
        <title>Draft genome of Uliginosibacterium sp. IMCC34675.</title>
        <authorList>
            <person name="Song J."/>
        </authorList>
    </citation>
    <scope>NUCLEOTIDE SEQUENCE [LARGE SCALE GENOMIC DNA]</scope>
    <source>
        <strain evidence="9 10">IMCC34675</strain>
    </source>
</reference>
<evidence type="ECO:0000256" key="3">
    <source>
        <dbReference type="ARBA" id="ARBA00022670"/>
    </source>
</evidence>
<feature type="binding site" evidence="6">
    <location>
        <position position="207"/>
    </location>
    <ligand>
        <name>a divalent metal cation</name>
        <dbReference type="ChEBI" id="CHEBI:60240"/>
        <label>2</label>
        <note>catalytic</note>
    </ligand>
</feature>
<feature type="binding site" evidence="6">
    <location>
        <position position="181"/>
    </location>
    <ligand>
        <name>substrate</name>
    </ligand>
</feature>
<accession>A0ABX2IIE3</accession>
<evidence type="ECO:0000313" key="10">
    <source>
        <dbReference type="Proteomes" id="UP000778523"/>
    </source>
</evidence>
<feature type="domain" description="Peptidase M24" evidence="8">
    <location>
        <begin position="17"/>
        <end position="245"/>
    </location>
</feature>
<proteinExistence type="inferred from homology"/>
<dbReference type="InterPro" id="IPR000994">
    <property type="entry name" value="Pept_M24"/>
</dbReference>
<feature type="binding site" evidence="6">
    <location>
        <position position="174"/>
    </location>
    <ligand>
        <name>a divalent metal cation</name>
        <dbReference type="ChEBI" id="CHEBI:60240"/>
        <label>2</label>
        <note>catalytic</note>
    </ligand>
</feature>
<dbReference type="InterPro" id="IPR002467">
    <property type="entry name" value="Pept_M24A_MAP1"/>
</dbReference>
<feature type="binding site" evidence="6">
    <location>
        <position position="111"/>
    </location>
    <ligand>
        <name>a divalent metal cation</name>
        <dbReference type="ChEBI" id="CHEBI:60240"/>
        <label>2</label>
        <note>catalytic</note>
    </ligand>
</feature>
<evidence type="ECO:0000256" key="7">
    <source>
        <dbReference type="RuleBase" id="RU003653"/>
    </source>
</evidence>
<evidence type="ECO:0000256" key="1">
    <source>
        <dbReference type="ARBA" id="ARBA00002521"/>
    </source>
</evidence>
<comment type="function">
    <text evidence="1 6">Removes the N-terminal methionine from nascent proteins. The N-terminal methionine is often cleaved when the second residue in the primary sequence is small and uncharged (Met-Ala-, Cys, Gly, Pro, Ser, Thr, or Val). Requires deformylation of the N(alpha)-formylated initiator methionine before it can be hydrolyzed.</text>
</comment>
<keyword evidence="2 6" id="KW-0031">Aminopeptidase</keyword>
<dbReference type="EMBL" id="JABCSC020000004">
    <property type="protein sequence ID" value="NSL56596.1"/>
    <property type="molecule type" value="Genomic_DNA"/>
</dbReference>
<sequence>MKASKFVTIRTPAEIALAREAGKLAADVLQMIGEHVRAGVTTDELDRLCHDYIVDVQKAIPANVGYHGYTKTICASVNHVICHGIPSDKVLKNGDIVNIDVAIIKDGWFGDTSRMYYVGEPSILARRLVRTTYEAMRAGIQRVRPGATLGDVGYAIQSVAHREGFSVVREYCGHGIGDIYHDEPQVLHYGRPGEGLVLQSGMVFTIEPMINAGKAATTLLPDGWTVVTKDRSLSAQWEHMVAVTDDGFEVLTPWPDGYGDYSPIQSAGVPA</sequence>
<dbReference type="InterPro" id="IPR036005">
    <property type="entry name" value="Creatinase/aminopeptidase-like"/>
</dbReference>
<feature type="binding site" evidence="6">
    <location>
        <position position="111"/>
    </location>
    <ligand>
        <name>a divalent metal cation</name>
        <dbReference type="ChEBI" id="CHEBI:60240"/>
        <label>1</label>
    </ligand>
</feature>
<feature type="binding site" evidence="6">
    <location>
        <position position="238"/>
    </location>
    <ligand>
        <name>a divalent metal cation</name>
        <dbReference type="ChEBI" id="CHEBI:60240"/>
        <label>1</label>
    </ligand>
</feature>
<evidence type="ECO:0000256" key="2">
    <source>
        <dbReference type="ARBA" id="ARBA00022438"/>
    </source>
</evidence>